<dbReference type="Proteomes" id="UP000177528">
    <property type="component" value="Unassembled WGS sequence"/>
</dbReference>
<feature type="transmembrane region" description="Helical" evidence="1">
    <location>
        <begin position="32"/>
        <end position="52"/>
    </location>
</feature>
<comment type="caution">
    <text evidence="2">The sequence shown here is derived from an EMBL/GenBank/DDBJ whole genome shotgun (WGS) entry which is preliminary data.</text>
</comment>
<keyword evidence="1" id="KW-0472">Membrane</keyword>
<sequence>MTWHAKEIGIDVLLIIFGTVIVVGIFEFPELYAPLNLLALIATLIVLIWYAYDTHRMANQTVESALRPVILRQGKILDWKVNSTSDIQSNGFTLEFLNQKNIVKDISGHIIIQHKKYKLHFGNEITEEAITENGKEVGKKIILFEKWGWLPIGGAIHASYDNNKFEKTNKDNEIYLEYQDIESNRYFTKEDKDFCQSSGKL</sequence>
<proteinExistence type="predicted"/>
<reference evidence="2 3" key="1">
    <citation type="journal article" date="2016" name="Nat. Commun.">
        <title>Thousands of microbial genomes shed light on interconnected biogeochemical processes in an aquifer system.</title>
        <authorList>
            <person name="Anantharaman K."/>
            <person name="Brown C.T."/>
            <person name="Hug L.A."/>
            <person name="Sharon I."/>
            <person name="Castelle C.J."/>
            <person name="Probst A.J."/>
            <person name="Thomas B.C."/>
            <person name="Singh A."/>
            <person name="Wilkins M.J."/>
            <person name="Karaoz U."/>
            <person name="Brodie E.L."/>
            <person name="Williams K.H."/>
            <person name="Hubbard S.S."/>
            <person name="Banfield J.F."/>
        </authorList>
    </citation>
    <scope>NUCLEOTIDE SEQUENCE [LARGE SCALE GENOMIC DNA]</scope>
</reference>
<evidence type="ECO:0000313" key="3">
    <source>
        <dbReference type="Proteomes" id="UP000177528"/>
    </source>
</evidence>
<gene>
    <name evidence="2" type="ORF">A3D99_05080</name>
</gene>
<keyword evidence="1" id="KW-1133">Transmembrane helix</keyword>
<dbReference type="EMBL" id="MHHR01000011">
    <property type="protein sequence ID" value="OGY34682.1"/>
    <property type="molecule type" value="Genomic_DNA"/>
</dbReference>
<protein>
    <submittedName>
        <fullName evidence="2">Uncharacterized protein</fullName>
    </submittedName>
</protein>
<feature type="transmembrane region" description="Helical" evidence="1">
    <location>
        <begin position="7"/>
        <end position="26"/>
    </location>
</feature>
<keyword evidence="1" id="KW-0812">Transmembrane</keyword>
<name>A0A1G1X3U2_9BACT</name>
<evidence type="ECO:0000256" key="1">
    <source>
        <dbReference type="SAM" id="Phobius"/>
    </source>
</evidence>
<dbReference type="AlphaFoldDB" id="A0A1G1X3U2"/>
<accession>A0A1G1X3U2</accession>
<organism evidence="2 3">
    <name type="scientific">Candidatus Andersenbacteria bacterium RIFCSPHIGHO2_12_FULL_45_11</name>
    <dbReference type="NCBI Taxonomy" id="1797281"/>
    <lineage>
        <taxon>Bacteria</taxon>
        <taxon>Candidatus Anderseniibacteriota</taxon>
    </lineage>
</organism>
<evidence type="ECO:0000313" key="2">
    <source>
        <dbReference type="EMBL" id="OGY34682.1"/>
    </source>
</evidence>